<protein>
    <submittedName>
        <fullName evidence="1">Uncharacterized protein</fullName>
    </submittedName>
</protein>
<dbReference type="EMBL" id="RJSG01000003">
    <property type="protein sequence ID" value="RNL77596.1"/>
    <property type="molecule type" value="Genomic_DNA"/>
</dbReference>
<evidence type="ECO:0000313" key="2">
    <source>
        <dbReference type="Proteomes" id="UP000277094"/>
    </source>
</evidence>
<keyword evidence="2" id="KW-1185">Reference proteome</keyword>
<sequence length="117" mass="13022">MVSKRFVRTTFTYDALAQEKLAFLKRVRPLSTTAELSRLQHSSRAALNWPALRSRHESTRIRITGASSDLSASRIRIQAERTTRTSFGEVTDFIEVVVGVVQLNGDWKVSSATGVGL</sequence>
<dbReference type="RefSeq" id="WP_123235182.1">
    <property type="nucleotide sequence ID" value="NZ_RJSG01000003.1"/>
</dbReference>
<evidence type="ECO:0000313" key="1">
    <source>
        <dbReference type="EMBL" id="RNL77596.1"/>
    </source>
</evidence>
<dbReference type="AlphaFoldDB" id="A0A3N0DQ65"/>
<reference evidence="1 2" key="1">
    <citation type="submission" date="2018-11" db="EMBL/GenBank/DDBJ databases">
        <authorList>
            <person name="Li F."/>
        </authorList>
    </citation>
    <scope>NUCLEOTIDE SEQUENCE [LARGE SCALE GENOMIC DNA]</scope>
    <source>
        <strain evidence="1 2">KIS18-7</strain>
    </source>
</reference>
<name>A0A3N0DQ65_9ACTN</name>
<gene>
    <name evidence="1" type="ORF">EFL95_16435</name>
</gene>
<comment type="caution">
    <text evidence="1">The sequence shown here is derived from an EMBL/GenBank/DDBJ whole genome shotgun (WGS) entry which is preliminary data.</text>
</comment>
<dbReference type="Proteomes" id="UP000277094">
    <property type="component" value="Unassembled WGS sequence"/>
</dbReference>
<accession>A0A3N0DQ65</accession>
<proteinExistence type="predicted"/>
<organism evidence="1 2">
    <name type="scientific">Nocardioides marmorisolisilvae</name>
    <dbReference type="NCBI Taxonomy" id="1542737"/>
    <lineage>
        <taxon>Bacteria</taxon>
        <taxon>Bacillati</taxon>
        <taxon>Actinomycetota</taxon>
        <taxon>Actinomycetes</taxon>
        <taxon>Propionibacteriales</taxon>
        <taxon>Nocardioidaceae</taxon>
        <taxon>Nocardioides</taxon>
    </lineage>
</organism>